<dbReference type="KEGG" id="schv:BRCON_1753"/>
<accession>A0A2Z4Y5T7</accession>
<dbReference type="PROSITE" id="PS51257">
    <property type="entry name" value="PROKAR_LIPOPROTEIN"/>
    <property type="match status" value="1"/>
</dbReference>
<gene>
    <name evidence="1" type="ORF">BRCON_1753</name>
</gene>
<dbReference type="EMBL" id="CP030759">
    <property type="protein sequence ID" value="AXA36530.1"/>
    <property type="molecule type" value="Genomic_DNA"/>
</dbReference>
<proteinExistence type="predicted"/>
<protein>
    <recommendedName>
        <fullName evidence="3">Lipoprotein</fullName>
    </recommendedName>
</protein>
<evidence type="ECO:0008006" key="3">
    <source>
        <dbReference type="Google" id="ProtNLM"/>
    </source>
</evidence>
<dbReference type="AlphaFoldDB" id="A0A2Z4Y5T7"/>
<reference evidence="1 2" key="1">
    <citation type="submission" date="2018-05" db="EMBL/GenBank/DDBJ databases">
        <title>A metagenomic window into the 2 km-deep terrestrial subsurface aquifer revealed taxonomically and functionally diverse microbial community comprising novel uncultured bacterial lineages.</title>
        <authorList>
            <person name="Kadnikov V.V."/>
            <person name="Mardanov A.V."/>
            <person name="Beletsky A.V."/>
            <person name="Banks D."/>
            <person name="Pimenov N.V."/>
            <person name="Frank Y.A."/>
            <person name="Karnachuk O.V."/>
            <person name="Ravin N.V."/>
        </authorList>
    </citation>
    <scope>NUCLEOTIDE SEQUENCE [LARGE SCALE GENOMIC DNA]</scope>
    <source>
        <strain evidence="1">BY</strain>
    </source>
</reference>
<dbReference type="Proteomes" id="UP000262583">
    <property type="component" value="Chromosome"/>
</dbReference>
<organism evidence="1 2">
    <name type="scientific">Sumerlaea chitinivorans</name>
    <dbReference type="NCBI Taxonomy" id="2250252"/>
    <lineage>
        <taxon>Bacteria</taxon>
        <taxon>Candidatus Sumerlaeota</taxon>
        <taxon>Candidatus Sumerlaeia</taxon>
        <taxon>Candidatus Sumerlaeales</taxon>
        <taxon>Candidatus Sumerlaeaceae</taxon>
        <taxon>Candidatus Sumerlaea</taxon>
    </lineage>
</organism>
<sequence length="83" mass="9256">MRKRLITMVGLVALIAMFSGCRGCIRENAVWQHTFKTPAQRACPELRREYELPPGGPYYEKPSAKGAFATKPAKSEAEITVTK</sequence>
<evidence type="ECO:0000313" key="2">
    <source>
        <dbReference type="Proteomes" id="UP000262583"/>
    </source>
</evidence>
<evidence type="ECO:0000313" key="1">
    <source>
        <dbReference type="EMBL" id="AXA36530.1"/>
    </source>
</evidence>
<name>A0A2Z4Y5T7_SUMC1</name>